<proteinExistence type="predicted"/>
<evidence type="ECO:0000256" key="1">
    <source>
        <dbReference type="SAM" id="MobiDB-lite"/>
    </source>
</evidence>
<protein>
    <recommendedName>
        <fullName evidence="5">Lipoprotein</fullName>
    </recommendedName>
</protein>
<gene>
    <name evidence="3" type="ORF">C811_00569</name>
</gene>
<keyword evidence="2" id="KW-0732">Signal</keyword>
<keyword evidence="4" id="KW-1185">Reference proteome</keyword>
<evidence type="ECO:0000256" key="2">
    <source>
        <dbReference type="SAM" id="SignalP"/>
    </source>
</evidence>
<evidence type="ECO:0000313" key="4">
    <source>
        <dbReference type="Proteomes" id="UP000014204"/>
    </source>
</evidence>
<dbReference type="AlphaFoldDB" id="R9L1W3"/>
<dbReference type="STRING" id="1235794.C811_00569"/>
<evidence type="ECO:0000313" key="3">
    <source>
        <dbReference type="EMBL" id="EOS52533.1"/>
    </source>
</evidence>
<feature type="signal peptide" evidence="2">
    <location>
        <begin position="1"/>
        <end position="21"/>
    </location>
</feature>
<dbReference type="OrthoDB" id="9554365at2"/>
<reference evidence="3 4" key="1">
    <citation type="submission" date="2013-04" db="EMBL/GenBank/DDBJ databases">
        <title>The Genome Sequence of Enterorhabdus caecimuris B7.</title>
        <authorList>
            <consortium name="The Broad Institute Genomics Platform"/>
            <consortium name="The Broad Institute Genome Sequencing Center for Infectious Disease"/>
            <person name="Earl A."/>
            <person name="Xavier R."/>
            <person name="Elson C."/>
            <person name="Duck W."/>
            <person name="Walker B."/>
            <person name="Young S."/>
            <person name="Zeng Q."/>
            <person name="Gargeya S."/>
            <person name="Fitzgerald M."/>
            <person name="Haas B."/>
            <person name="Abouelleil A."/>
            <person name="Allen A.W."/>
            <person name="Alvarado L."/>
            <person name="Arachchi H.M."/>
            <person name="Berlin A.M."/>
            <person name="Chapman S.B."/>
            <person name="Gainer-Dewar J."/>
            <person name="Goldberg J."/>
            <person name="Griggs A."/>
            <person name="Gujja S."/>
            <person name="Hansen M."/>
            <person name="Howarth C."/>
            <person name="Imamovic A."/>
            <person name="Ireland A."/>
            <person name="Larimer J."/>
            <person name="McCowan C."/>
            <person name="Murphy C."/>
            <person name="Pearson M."/>
            <person name="Poon T.W."/>
            <person name="Priest M."/>
            <person name="Roberts A."/>
            <person name="Saif S."/>
            <person name="Shea T."/>
            <person name="Sisk P."/>
            <person name="Sykes S."/>
            <person name="Wortman J."/>
            <person name="Nusbaum C."/>
            <person name="Birren B."/>
        </authorList>
    </citation>
    <scope>NUCLEOTIDE SEQUENCE [LARGE SCALE GENOMIC DNA]</scope>
    <source>
        <strain evidence="3 4">B7</strain>
    </source>
</reference>
<dbReference type="Proteomes" id="UP000014204">
    <property type="component" value="Unassembled WGS sequence"/>
</dbReference>
<dbReference type="EMBL" id="ASSY01000005">
    <property type="protein sequence ID" value="EOS52533.1"/>
    <property type="molecule type" value="Genomic_DNA"/>
</dbReference>
<dbReference type="GeneID" id="82190179"/>
<evidence type="ECO:0008006" key="5">
    <source>
        <dbReference type="Google" id="ProtNLM"/>
    </source>
</evidence>
<feature type="chain" id="PRO_5038674509" description="Lipoprotein" evidence="2">
    <location>
        <begin position="22"/>
        <end position="200"/>
    </location>
</feature>
<feature type="compositionally biased region" description="Low complexity" evidence="1">
    <location>
        <begin position="37"/>
        <end position="48"/>
    </location>
</feature>
<dbReference type="HOGENOM" id="CLU_1364429_0_0_11"/>
<name>R9L1W3_9ACTN</name>
<comment type="caution">
    <text evidence="3">The sequence shown here is derived from an EMBL/GenBank/DDBJ whole genome shotgun (WGS) entry which is preliminary data.</text>
</comment>
<sequence>MKLANLGALALSACLAGGCLAGCAPEPRIAVPDTGPAEEQPLAAAAQEPAEEADAGEAAPAAAEPESEPVHEHIWLPNYELQVIPAQTETIHHDAVTEEAVELHTVCNVCLAIVDGVADQHAAETGHVGATPDVEVPVTRTVTEASDEVREISPETTQLVSTSDTCTTCGETRQTDKKTVDPETVSQAVQDDAGSPLGAL</sequence>
<accession>R9L1W3</accession>
<feature type="compositionally biased region" description="Polar residues" evidence="1">
    <location>
        <begin position="162"/>
        <end position="172"/>
    </location>
</feature>
<dbReference type="RefSeq" id="WP_016308797.1">
    <property type="nucleotide sequence ID" value="NZ_KE159646.1"/>
</dbReference>
<feature type="region of interest" description="Disordered" evidence="1">
    <location>
        <begin position="162"/>
        <end position="200"/>
    </location>
</feature>
<feature type="region of interest" description="Disordered" evidence="1">
    <location>
        <begin position="31"/>
        <end position="69"/>
    </location>
</feature>
<organism evidence="3 4">
    <name type="scientific">Adlercreutzia caecimuris B7</name>
    <dbReference type="NCBI Taxonomy" id="1235794"/>
    <lineage>
        <taxon>Bacteria</taxon>
        <taxon>Bacillati</taxon>
        <taxon>Actinomycetota</taxon>
        <taxon>Coriobacteriia</taxon>
        <taxon>Eggerthellales</taxon>
        <taxon>Eggerthellaceae</taxon>
        <taxon>Adlercreutzia</taxon>
    </lineage>
</organism>
<dbReference type="PROSITE" id="PS51257">
    <property type="entry name" value="PROKAR_LIPOPROTEIN"/>
    <property type="match status" value="1"/>
</dbReference>